<dbReference type="Ensembl" id="ENSCLMT00005003181.1">
    <property type="protein sequence ID" value="ENSCLMP00005002877.1"/>
    <property type="gene ID" value="ENSCLMG00005001670.1"/>
</dbReference>
<accession>A0A8C2WFB2</accession>
<evidence type="ECO:0000313" key="3">
    <source>
        <dbReference type="Proteomes" id="UP000694565"/>
    </source>
</evidence>
<feature type="domain" description="Par3/HAL N-terminal" evidence="1">
    <location>
        <begin position="1"/>
        <end position="40"/>
    </location>
</feature>
<dbReference type="Pfam" id="PF12053">
    <property type="entry name" value="Par3_HAL_N_term"/>
    <property type="match status" value="1"/>
</dbReference>
<keyword evidence="3" id="KW-1185">Reference proteome</keyword>
<evidence type="ECO:0000259" key="1">
    <source>
        <dbReference type="Pfam" id="PF12053"/>
    </source>
</evidence>
<dbReference type="InterPro" id="IPR021922">
    <property type="entry name" value="Par3/HAL_N"/>
</dbReference>
<sequence>MKVTVCFGRTGWSSRVEMGIYKSTASSRQAAMRYKKAIAKLYWPQRWENGVIQVCVCVCERVCVVCVCVTYYTMSPFVQPLKQQQFELQI</sequence>
<evidence type="ECO:0000313" key="2">
    <source>
        <dbReference type="Ensembl" id="ENSCLMP00005002877.1"/>
    </source>
</evidence>
<reference evidence="2" key="1">
    <citation type="submission" date="2025-08" db="UniProtKB">
        <authorList>
            <consortium name="Ensembl"/>
        </authorList>
    </citation>
    <scope>IDENTIFICATION</scope>
</reference>
<proteinExistence type="predicted"/>
<reference evidence="2" key="2">
    <citation type="submission" date="2025-09" db="UniProtKB">
        <authorList>
            <consortium name="Ensembl"/>
        </authorList>
    </citation>
    <scope>IDENTIFICATION</scope>
</reference>
<dbReference type="Proteomes" id="UP000694565">
    <property type="component" value="Unplaced"/>
</dbReference>
<dbReference type="AlphaFoldDB" id="A0A8C2WFB2"/>
<organism evidence="2 3">
    <name type="scientific">Cyclopterus lumpus</name>
    <name type="common">Lumpsucker</name>
    <dbReference type="NCBI Taxonomy" id="8103"/>
    <lineage>
        <taxon>Eukaryota</taxon>
        <taxon>Metazoa</taxon>
        <taxon>Chordata</taxon>
        <taxon>Craniata</taxon>
        <taxon>Vertebrata</taxon>
        <taxon>Euteleostomi</taxon>
        <taxon>Actinopterygii</taxon>
        <taxon>Neopterygii</taxon>
        <taxon>Teleostei</taxon>
        <taxon>Neoteleostei</taxon>
        <taxon>Acanthomorphata</taxon>
        <taxon>Eupercaria</taxon>
        <taxon>Perciformes</taxon>
        <taxon>Cottioidei</taxon>
        <taxon>Cottales</taxon>
        <taxon>Cyclopteridae</taxon>
        <taxon>Cyclopterus</taxon>
    </lineage>
</organism>
<name>A0A8C2WFB2_CYCLU</name>
<protein>
    <recommendedName>
        <fullName evidence="1">Par3/HAL N-terminal domain-containing protein</fullName>
    </recommendedName>
</protein>